<dbReference type="AlphaFoldDB" id="A0A1Y1Y1W7"/>
<dbReference type="InterPro" id="IPR001580">
    <property type="entry name" value="Calret/calnex"/>
</dbReference>
<evidence type="ECO:0000256" key="6">
    <source>
        <dbReference type="ARBA" id="ARBA00022737"/>
    </source>
</evidence>
<feature type="binding site" evidence="12">
    <location>
        <position position="133"/>
    </location>
    <ligand>
        <name>an alpha-D-glucoside</name>
        <dbReference type="ChEBI" id="CHEBI:22390"/>
    </ligand>
</feature>
<keyword evidence="9" id="KW-0106">Calcium</keyword>
<keyword evidence="8" id="KW-0862">Zinc</keyword>
<dbReference type="GO" id="GO:0005789">
    <property type="term" value="C:endoplasmic reticulum membrane"/>
    <property type="evidence" value="ECO:0007669"/>
    <property type="project" value="TreeGrafter"/>
</dbReference>
<comment type="similarity">
    <text evidence="2 11 14">Belongs to the calreticulin family.</text>
</comment>
<evidence type="ECO:0000256" key="3">
    <source>
        <dbReference type="ARBA" id="ARBA00022723"/>
    </source>
</evidence>
<feature type="compositionally biased region" description="Acidic residues" evidence="15">
    <location>
        <begin position="377"/>
        <end position="395"/>
    </location>
</feature>
<dbReference type="GO" id="GO:0051082">
    <property type="term" value="F:unfolded protein binding"/>
    <property type="evidence" value="ECO:0007669"/>
    <property type="project" value="InterPro"/>
</dbReference>
<evidence type="ECO:0000256" key="4">
    <source>
        <dbReference type="ARBA" id="ARBA00022729"/>
    </source>
</evidence>
<keyword evidence="10 11" id="KW-0143">Chaperone</keyword>
<keyword evidence="7 11" id="KW-0256">Endoplasmic reticulum</keyword>
<evidence type="ECO:0000256" key="15">
    <source>
        <dbReference type="SAM" id="MobiDB-lite"/>
    </source>
</evidence>
<dbReference type="InterPro" id="IPR018124">
    <property type="entry name" value="Calret/calnex_CS"/>
</dbReference>
<evidence type="ECO:0000313" key="17">
    <source>
        <dbReference type="Proteomes" id="UP000193498"/>
    </source>
</evidence>
<feature type="region of interest" description="Disordered" evidence="15">
    <location>
        <begin position="346"/>
        <end position="431"/>
    </location>
</feature>
<evidence type="ECO:0000256" key="13">
    <source>
        <dbReference type="PIRSR" id="PIRSR002356-3"/>
    </source>
</evidence>
<dbReference type="Gene3D" id="2.60.120.200">
    <property type="match status" value="1"/>
</dbReference>
<evidence type="ECO:0000256" key="5">
    <source>
        <dbReference type="ARBA" id="ARBA00022734"/>
    </source>
</evidence>
<evidence type="ECO:0000256" key="14">
    <source>
        <dbReference type="RuleBase" id="RU362126"/>
    </source>
</evidence>
<dbReference type="GO" id="GO:0006457">
    <property type="term" value="P:protein folding"/>
    <property type="evidence" value="ECO:0007669"/>
    <property type="project" value="InterPro"/>
</dbReference>
<reference evidence="16 17" key="1">
    <citation type="submission" date="2016-07" db="EMBL/GenBank/DDBJ databases">
        <title>Pervasive Adenine N6-methylation of Active Genes in Fungi.</title>
        <authorList>
            <consortium name="DOE Joint Genome Institute"/>
            <person name="Mondo S.J."/>
            <person name="Dannebaum R.O."/>
            <person name="Kuo R.C."/>
            <person name="Labutti K."/>
            <person name="Haridas S."/>
            <person name="Kuo A."/>
            <person name="Salamov A."/>
            <person name="Ahrendt S.R."/>
            <person name="Lipzen A."/>
            <person name="Sullivan W."/>
            <person name="Andreopoulos W.B."/>
            <person name="Clum A."/>
            <person name="Lindquist E."/>
            <person name="Daum C."/>
            <person name="Ramamoorthy G.K."/>
            <person name="Gryganskyi A."/>
            <person name="Culley D."/>
            <person name="Magnuson J.K."/>
            <person name="James T.Y."/>
            <person name="O'Malley M.A."/>
            <person name="Stajich J.E."/>
            <person name="Spatafora J.W."/>
            <person name="Visel A."/>
            <person name="Grigoriev I.V."/>
        </authorList>
    </citation>
    <scope>NUCLEOTIDE SEQUENCE [LARGE SCALE GENOMIC DNA]</scope>
    <source>
        <strain evidence="16 17">CBS 931.73</strain>
    </source>
</reference>
<feature type="disulfide bond" evidence="13">
    <location>
        <begin position="103"/>
        <end position="135"/>
    </location>
</feature>
<dbReference type="Proteomes" id="UP000193498">
    <property type="component" value="Unassembled WGS sequence"/>
</dbReference>
<evidence type="ECO:0000256" key="8">
    <source>
        <dbReference type="ARBA" id="ARBA00022833"/>
    </source>
</evidence>
<dbReference type="Pfam" id="PF00262">
    <property type="entry name" value="Calreticulin"/>
    <property type="match status" value="2"/>
</dbReference>
<dbReference type="InterPro" id="IPR013320">
    <property type="entry name" value="ConA-like_dom_sf"/>
</dbReference>
<evidence type="ECO:0000256" key="10">
    <source>
        <dbReference type="ARBA" id="ARBA00023186"/>
    </source>
</evidence>
<dbReference type="OrthoDB" id="1938156at2759"/>
<dbReference type="InParanoid" id="A0A1Y1Y1W7"/>
<keyword evidence="5" id="KW-0430">Lectin</keyword>
<dbReference type="GO" id="GO:0030246">
    <property type="term" value="F:carbohydrate binding"/>
    <property type="evidence" value="ECO:0007669"/>
    <property type="project" value="UniProtKB-KW"/>
</dbReference>
<organism evidence="16 17">
    <name type="scientific">Basidiobolus meristosporus CBS 931.73</name>
    <dbReference type="NCBI Taxonomy" id="1314790"/>
    <lineage>
        <taxon>Eukaryota</taxon>
        <taxon>Fungi</taxon>
        <taxon>Fungi incertae sedis</taxon>
        <taxon>Zoopagomycota</taxon>
        <taxon>Entomophthoromycotina</taxon>
        <taxon>Basidiobolomycetes</taxon>
        <taxon>Basidiobolales</taxon>
        <taxon>Basidiobolaceae</taxon>
        <taxon>Basidiobolus</taxon>
    </lineage>
</organism>
<feature type="binding site" evidence="12">
    <location>
        <position position="109"/>
    </location>
    <ligand>
        <name>an alpha-D-glucoside</name>
        <dbReference type="ChEBI" id="CHEBI:22390"/>
    </ligand>
</feature>
<keyword evidence="6" id="KW-0677">Repeat</keyword>
<feature type="binding site" evidence="12">
    <location>
        <position position="126"/>
    </location>
    <ligand>
        <name>an alpha-D-glucoside</name>
        <dbReference type="ChEBI" id="CHEBI:22390"/>
    </ligand>
</feature>
<feature type="binding site" evidence="12">
    <location>
        <position position="107"/>
    </location>
    <ligand>
        <name>an alpha-D-glucoside</name>
        <dbReference type="ChEBI" id="CHEBI:22390"/>
    </ligand>
</feature>
<dbReference type="PANTHER" id="PTHR11073:SF2">
    <property type="entry name" value="CALRETICULIN"/>
    <property type="match status" value="1"/>
</dbReference>
<evidence type="ECO:0000313" key="16">
    <source>
        <dbReference type="EMBL" id="ORX91885.1"/>
    </source>
</evidence>
<dbReference type="PROSITE" id="PS00804">
    <property type="entry name" value="CALRETICULIN_2"/>
    <property type="match status" value="1"/>
</dbReference>
<dbReference type="FunFam" id="2.10.250.10:FF:000002">
    <property type="entry name" value="Calreticulin"/>
    <property type="match status" value="1"/>
</dbReference>
<protein>
    <recommendedName>
        <fullName evidence="11">Calreticulin</fullName>
    </recommendedName>
</protein>
<evidence type="ECO:0000256" key="7">
    <source>
        <dbReference type="ARBA" id="ARBA00022824"/>
    </source>
</evidence>
<keyword evidence="17" id="KW-1185">Reference proteome</keyword>
<dbReference type="PIRSF" id="PIRSF002356">
    <property type="entry name" value="Calreticulin"/>
    <property type="match status" value="1"/>
</dbReference>
<dbReference type="EMBL" id="MCFE01000301">
    <property type="protein sequence ID" value="ORX91885.1"/>
    <property type="molecule type" value="Genomic_DNA"/>
</dbReference>
<dbReference type="FunFam" id="2.60.120.200:FF:000018">
    <property type="entry name" value="Calreticulin 1b"/>
    <property type="match status" value="1"/>
</dbReference>
<name>A0A1Y1Y1W7_9FUNG</name>
<comment type="caution">
    <text evidence="16">The sequence shown here is derived from an EMBL/GenBank/DDBJ whole genome shotgun (WGS) entry which is preliminary data.</text>
</comment>
<feature type="binding site" evidence="12">
    <location>
        <position position="314"/>
    </location>
    <ligand>
        <name>an alpha-D-glucoside</name>
        <dbReference type="ChEBI" id="CHEBI:22390"/>
    </ligand>
</feature>
<dbReference type="GO" id="GO:0005788">
    <property type="term" value="C:endoplasmic reticulum lumen"/>
    <property type="evidence" value="ECO:0007669"/>
    <property type="project" value="UniProtKB-SubCell"/>
</dbReference>
<feature type="compositionally biased region" description="Basic and acidic residues" evidence="15">
    <location>
        <begin position="204"/>
        <end position="215"/>
    </location>
</feature>
<dbReference type="InterPro" id="IPR009169">
    <property type="entry name" value="Calreticulin"/>
</dbReference>
<comment type="subcellular location">
    <subcellularLocation>
        <location evidence="1 11">Endoplasmic reticulum lumen</location>
    </subcellularLocation>
</comment>
<dbReference type="SUPFAM" id="SSF49899">
    <property type="entry name" value="Concanavalin A-like lectins/glucanases"/>
    <property type="match status" value="1"/>
</dbReference>
<dbReference type="SUPFAM" id="SSF63887">
    <property type="entry name" value="P-domain of calnexin/calreticulin"/>
    <property type="match status" value="1"/>
</dbReference>
<keyword evidence="13" id="KW-1015">Disulfide bond</keyword>
<dbReference type="PROSITE" id="PS00803">
    <property type="entry name" value="CALRETICULIN_1"/>
    <property type="match status" value="1"/>
</dbReference>
<feature type="compositionally biased region" description="Acidic residues" evidence="15">
    <location>
        <begin position="250"/>
        <end position="259"/>
    </location>
</feature>
<dbReference type="PROSITE" id="PS00805">
    <property type="entry name" value="CALRETICULIN_REPEAT"/>
    <property type="match status" value="1"/>
</dbReference>
<evidence type="ECO:0000256" key="11">
    <source>
        <dbReference type="PIRNR" id="PIRNR002356"/>
    </source>
</evidence>
<evidence type="ECO:0000256" key="9">
    <source>
        <dbReference type="ARBA" id="ARBA00022837"/>
    </source>
</evidence>
<accession>A0A1Y1Y1W7</accession>
<dbReference type="GO" id="GO:0005509">
    <property type="term" value="F:calcium ion binding"/>
    <property type="evidence" value="ECO:0007669"/>
    <property type="project" value="InterPro"/>
</dbReference>
<dbReference type="PRINTS" id="PR00626">
    <property type="entry name" value="CALRETICULIN"/>
</dbReference>
<feature type="compositionally biased region" description="Basic and acidic residues" evidence="15">
    <location>
        <begin position="346"/>
        <end position="375"/>
    </location>
</feature>
<feature type="compositionally biased region" description="Basic and acidic residues" evidence="15">
    <location>
        <begin position="420"/>
        <end position="431"/>
    </location>
</feature>
<evidence type="ECO:0000256" key="2">
    <source>
        <dbReference type="ARBA" id="ARBA00010983"/>
    </source>
</evidence>
<feature type="region of interest" description="Disordered" evidence="15">
    <location>
        <begin position="202"/>
        <end position="259"/>
    </location>
</feature>
<gene>
    <name evidence="16" type="ORF">K493DRAFT_316905</name>
</gene>
<dbReference type="PANTHER" id="PTHR11073">
    <property type="entry name" value="CALRETICULIN AND CALNEXIN"/>
    <property type="match status" value="1"/>
</dbReference>
<dbReference type="STRING" id="1314790.A0A1Y1Y1W7"/>
<dbReference type="GO" id="GO:0036503">
    <property type="term" value="P:ERAD pathway"/>
    <property type="evidence" value="ECO:0007669"/>
    <property type="project" value="TreeGrafter"/>
</dbReference>
<evidence type="ECO:0000256" key="1">
    <source>
        <dbReference type="ARBA" id="ARBA00004319"/>
    </source>
</evidence>
<feature type="chain" id="PRO_5011809134" description="Calreticulin" evidence="14">
    <location>
        <begin position="19"/>
        <end position="431"/>
    </location>
</feature>
<proteinExistence type="inferred from homology"/>
<keyword evidence="4 14" id="KW-0732">Signal</keyword>
<feature type="compositionally biased region" description="Basic and acidic residues" evidence="15">
    <location>
        <begin position="396"/>
        <end position="406"/>
    </location>
</feature>
<sequence length="431" mass="48782">MKATFLLGSLIALATASAEVFFEETFDGNWADRWVPSKVKNDLGVFDVSAGKFFADSEASKGLQTTQDARFYALSAPLAKPFSNKDKDLVIQFSVKHEQNIDCGGGYLKVLPPGVDLEKFDGETKYNVMFGPDICGPDRKVHVILNYNGVNHLIKKPIIPPSDQMTHLYTLILKPNLTYSVLIDNKEEATGELLEDWDLLPPKTIKDPEAKKPEDWVDDATIPDPEDKKPEGYDDIPALIPDPEAKKPEDWDDEDDGEWESPMIDNPEYEGPWEPKTIPNPNYKGPWIHPEIPNPEYKEDKDLYVYETGNVAFDLWQVKSGTIFDNILITDDVAYAKEFAEKTFEKYQEAEKQAKEKYDEEEKKKQEEEEAKLAAEAEAEAEAEEADKDELELEDDKPVEASKSADDIQVETVVPVSQEPVKEEENIKDEL</sequence>
<dbReference type="InterPro" id="IPR009033">
    <property type="entry name" value="Calreticulin/calnexin_P_dom_sf"/>
</dbReference>
<evidence type="ECO:0000256" key="12">
    <source>
        <dbReference type="PIRSR" id="PIRSR002356-1"/>
    </source>
</evidence>
<feature type="signal peptide" evidence="14">
    <location>
        <begin position="1"/>
        <end position="18"/>
    </location>
</feature>
<dbReference type="Gene3D" id="2.10.250.10">
    <property type="entry name" value="Calreticulin/calnexin, P domain"/>
    <property type="match status" value="1"/>
</dbReference>
<keyword evidence="3" id="KW-0479">Metal-binding</keyword>